<evidence type="ECO:0000313" key="2">
    <source>
        <dbReference type="EMBL" id="OJZ75995.1"/>
    </source>
</evidence>
<dbReference type="InterPro" id="IPR032710">
    <property type="entry name" value="NTF2-like_dom_sf"/>
</dbReference>
<dbReference type="SUPFAM" id="SSF54427">
    <property type="entry name" value="NTF2-like"/>
    <property type="match status" value="1"/>
</dbReference>
<accession>A0A1Q4I253</accession>
<dbReference type="STRING" id="53378.BRW65_00610"/>
<dbReference type="AlphaFoldDB" id="A0A1Q4I253"/>
<gene>
    <name evidence="2" type="ORF">BRW65_00610</name>
</gene>
<dbReference type="EMBL" id="MPNT01000001">
    <property type="protein sequence ID" value="OJZ75995.1"/>
    <property type="molecule type" value="Genomic_DNA"/>
</dbReference>
<dbReference type="Proteomes" id="UP000186438">
    <property type="component" value="Unassembled WGS sequence"/>
</dbReference>
<dbReference type="Pfam" id="PF13577">
    <property type="entry name" value="SnoaL_4"/>
    <property type="match status" value="1"/>
</dbReference>
<feature type="domain" description="SnoaL-like" evidence="1">
    <location>
        <begin position="8"/>
        <end position="126"/>
    </location>
</feature>
<organism evidence="2 3">
    <name type="scientific">Mycobacterium paraffinicum</name>
    <dbReference type="NCBI Taxonomy" id="53378"/>
    <lineage>
        <taxon>Bacteria</taxon>
        <taxon>Bacillati</taxon>
        <taxon>Actinomycetota</taxon>
        <taxon>Actinomycetes</taxon>
        <taxon>Mycobacteriales</taxon>
        <taxon>Mycobacteriaceae</taxon>
        <taxon>Mycobacterium</taxon>
    </lineage>
</organism>
<dbReference type="OrthoDB" id="1492465at2"/>
<name>A0A1Q4I253_9MYCO</name>
<sequence>MHDAEVRDLLTKEEIRQLPYRYAAAIEARNVDAMAELFVPHARFGEHGEGREALRRLMSASLDASVFAVILVANHLVELDADDRAHGQVWAQCFAQTHAEGFVEQLIKYEDHYERHCGRWLFLHRRHRLFYGVSRKSSPLTQEAASWPRKQTGVGDLPLADPVFTAWWQSKADGETRP</sequence>
<evidence type="ECO:0000313" key="3">
    <source>
        <dbReference type="Proteomes" id="UP000186438"/>
    </source>
</evidence>
<protein>
    <recommendedName>
        <fullName evidence="1">SnoaL-like domain-containing protein</fullName>
    </recommendedName>
</protein>
<keyword evidence="3" id="KW-1185">Reference proteome</keyword>
<proteinExistence type="predicted"/>
<dbReference type="Gene3D" id="3.10.450.50">
    <property type="match status" value="1"/>
</dbReference>
<dbReference type="InterPro" id="IPR037401">
    <property type="entry name" value="SnoaL-like"/>
</dbReference>
<comment type="caution">
    <text evidence="2">The sequence shown here is derived from an EMBL/GenBank/DDBJ whole genome shotgun (WGS) entry which is preliminary data.</text>
</comment>
<dbReference type="RefSeq" id="WP_073870059.1">
    <property type="nucleotide sequence ID" value="NZ_MPNT01000001.1"/>
</dbReference>
<evidence type="ECO:0000259" key="1">
    <source>
        <dbReference type="Pfam" id="PF13577"/>
    </source>
</evidence>
<reference evidence="2 3" key="1">
    <citation type="submission" date="2016-11" db="EMBL/GenBank/DDBJ databases">
        <title>Genome sequences of unsequenced Mycobacteria.</title>
        <authorList>
            <person name="Greninger A.L."/>
            <person name="Fang F."/>
            <person name="Jerome K.R."/>
        </authorList>
    </citation>
    <scope>NUCLEOTIDE SEQUENCE [LARGE SCALE GENOMIC DNA]</scope>
    <source>
        <strain evidence="2 3">M11</strain>
    </source>
</reference>